<dbReference type="InterPro" id="IPR018647">
    <property type="entry name" value="SLFN_3-like_DNA/RNA_helicase"/>
</dbReference>
<dbReference type="EMBL" id="CP009621">
    <property type="protein sequence ID" value="AKD04376.1"/>
    <property type="molecule type" value="Genomic_DNA"/>
</dbReference>
<evidence type="ECO:0000313" key="2">
    <source>
        <dbReference type="EMBL" id="AKD04376.1"/>
    </source>
</evidence>
<dbReference type="Proteomes" id="UP000033109">
    <property type="component" value="Chromosome"/>
</dbReference>
<dbReference type="AlphaFoldDB" id="A0A0E3UYD4"/>
<dbReference type="OrthoDB" id="9759819at2"/>
<proteinExistence type="predicted"/>
<dbReference type="PATRIC" id="fig|400092.3.peg.3591"/>
<evidence type="ECO:0000259" key="1">
    <source>
        <dbReference type="Pfam" id="PF09848"/>
    </source>
</evidence>
<dbReference type="SUPFAM" id="SSF52540">
    <property type="entry name" value="P-loop containing nucleoside triphosphate hydrolases"/>
    <property type="match status" value="2"/>
</dbReference>
<keyword evidence="3" id="KW-1185">Reference proteome</keyword>
<name>A0A0E3UYD4_9BACT</name>
<dbReference type="InterPro" id="IPR027417">
    <property type="entry name" value="P-loop_NTPase"/>
</dbReference>
<reference evidence="2 3" key="1">
    <citation type="journal article" date="2015" name="Sci. Rep.">
        <title>Unraveling adaptation of Pontibacter korlensis to radiation and infertility in desert through complete genome and comparative transcriptomic analysis.</title>
        <authorList>
            <person name="Dai J."/>
            <person name="Dai W."/>
            <person name="Qiu C."/>
            <person name="Yang Z."/>
            <person name="Zhang Y."/>
            <person name="Zhou M."/>
            <person name="Zhang L."/>
            <person name="Fang C."/>
            <person name="Gao Q."/>
            <person name="Yang Q."/>
            <person name="Li X."/>
            <person name="Wang Z."/>
            <person name="Wang Z."/>
            <person name="Jia Z."/>
            <person name="Chen X."/>
        </authorList>
    </citation>
    <scope>NUCLEOTIDE SEQUENCE [LARGE SCALE GENOMIC DNA]</scope>
    <source>
        <strain evidence="2 3">X14-1T</strain>
    </source>
</reference>
<dbReference type="KEGG" id="pko:PKOR_16380"/>
<gene>
    <name evidence="2" type="ORF">PKOR_16380</name>
</gene>
<dbReference type="Pfam" id="PF09848">
    <property type="entry name" value="SLFN-g3_helicase"/>
    <property type="match status" value="1"/>
</dbReference>
<dbReference type="Gene3D" id="3.40.50.300">
    <property type="entry name" value="P-loop containing nucleotide triphosphate hydrolases"/>
    <property type="match status" value="1"/>
</dbReference>
<dbReference type="STRING" id="400092.PKOR_16380"/>
<accession>A0A0E3UYD4</accession>
<protein>
    <submittedName>
        <fullName evidence="2">ATPase AAA</fullName>
    </submittedName>
</protein>
<dbReference type="HOGENOM" id="CLU_019642_0_0_10"/>
<feature type="domain" description="Schlafen group 3-like DNA/RNA helicase" evidence="1">
    <location>
        <begin position="261"/>
        <end position="607"/>
    </location>
</feature>
<evidence type="ECO:0000313" key="3">
    <source>
        <dbReference type="Proteomes" id="UP000033109"/>
    </source>
</evidence>
<organism evidence="2 3">
    <name type="scientific">Pontibacter korlensis</name>
    <dbReference type="NCBI Taxonomy" id="400092"/>
    <lineage>
        <taxon>Bacteria</taxon>
        <taxon>Pseudomonadati</taxon>
        <taxon>Bacteroidota</taxon>
        <taxon>Cytophagia</taxon>
        <taxon>Cytophagales</taxon>
        <taxon>Hymenobacteraceae</taxon>
        <taxon>Pontibacter</taxon>
    </lineage>
</organism>
<dbReference type="RefSeq" id="WP_046312161.1">
    <property type="nucleotide sequence ID" value="NZ_CBCSCY010000049.1"/>
</dbReference>
<sequence>MIVYRKSKGEFLTDIDDFIIEDIIHKSVEEKLSRRVGDSEYRSWQNSLQFMASVLRTDSIPTDAGVAIEYNIPRTSNRIDFIVSGQNENEEEHAILVELKQWDKIELTGKDAMVRTRFKHGMSEELHPSYQAWSYSALLNGFNETVYEENIQLKPCAYLHNYTNDGLITNSFYADYIAKAPVFCKEDKLKLREFISGFVKHGDKRNVILRIENGKIKPSKSLADSMASMIRGNQEFVMIDAQKIVYENALALARKSTPSDKNVMIVRGGPGTGKSVVAINLLVALTKKGLLAQYVTKNSAPRTVYETKLTGTLKKTEISNFFSGSGAFTSTRPNMYNALIVDEAHRLNEKSGMFQNMGENQIKEIINSSQFSVFFIDEDQKVTLSDIGEEEEIEKWAVFHNATVHKLELTSQFRCGGSDGYLAWLDDVLQIRETANNMLDSKDGYDFRIYSDPNELRDAIFKKNREANKARLVAGYCWNWNSKKNPADMDIVIPEHDFAMQWNLGSDGMLWIVKPESVSEVGCIHTCQGLEVDYVGVIVGSDLIYRDGQVLVDPTKRSSMDKSIHGYKKRMKENPDDTKKLVKAIIKNTYRTLMSRGMKGCYVYFTDKETEEYFKSRVALPVQEVAN</sequence>